<dbReference type="PROSITE" id="PS50088">
    <property type="entry name" value="ANK_REPEAT"/>
    <property type="match status" value="4"/>
</dbReference>
<dbReference type="PROSITE" id="PS50297">
    <property type="entry name" value="ANK_REP_REGION"/>
    <property type="match status" value="3"/>
</dbReference>
<dbReference type="SMART" id="SM00248">
    <property type="entry name" value="ANK"/>
    <property type="match status" value="9"/>
</dbReference>
<dbReference type="Gene3D" id="1.25.40.20">
    <property type="entry name" value="Ankyrin repeat-containing domain"/>
    <property type="match status" value="3"/>
</dbReference>
<gene>
    <name evidence="4" type="ORF">NPX13_g7759</name>
</gene>
<dbReference type="Pfam" id="PF00023">
    <property type="entry name" value="Ank"/>
    <property type="match status" value="1"/>
</dbReference>
<feature type="repeat" description="ANK" evidence="3">
    <location>
        <begin position="370"/>
        <end position="402"/>
    </location>
</feature>
<dbReference type="Pfam" id="PF12796">
    <property type="entry name" value="Ank_2"/>
    <property type="match status" value="1"/>
</dbReference>
<dbReference type="InterPro" id="IPR050745">
    <property type="entry name" value="Multifunctional_regulatory"/>
</dbReference>
<dbReference type="PANTHER" id="PTHR24189">
    <property type="entry name" value="MYOTROPHIN"/>
    <property type="match status" value="1"/>
</dbReference>
<keyword evidence="2 3" id="KW-0040">ANK repeat</keyword>
<evidence type="ECO:0000256" key="3">
    <source>
        <dbReference type="PROSITE-ProRule" id="PRU00023"/>
    </source>
</evidence>
<dbReference type="SUPFAM" id="SSF48403">
    <property type="entry name" value="Ankyrin repeat"/>
    <property type="match status" value="1"/>
</dbReference>
<dbReference type="AlphaFoldDB" id="A0A9W8TKH0"/>
<evidence type="ECO:0000256" key="2">
    <source>
        <dbReference type="ARBA" id="ARBA00023043"/>
    </source>
</evidence>
<feature type="repeat" description="ANK" evidence="3">
    <location>
        <begin position="214"/>
        <end position="247"/>
    </location>
</feature>
<evidence type="ECO:0000256" key="1">
    <source>
        <dbReference type="ARBA" id="ARBA00022737"/>
    </source>
</evidence>
<dbReference type="VEuPathDB" id="FungiDB:F4678DRAFT_452274"/>
<evidence type="ECO:0000313" key="4">
    <source>
        <dbReference type="EMBL" id="KAJ3564684.1"/>
    </source>
</evidence>
<accession>A0A9W8TKH0</accession>
<comment type="caution">
    <text evidence="4">The sequence shown here is derived from an EMBL/GenBank/DDBJ whole genome shotgun (WGS) entry which is preliminary data.</text>
</comment>
<reference evidence="4" key="1">
    <citation type="submission" date="2022-07" db="EMBL/GenBank/DDBJ databases">
        <title>Genome Sequence of Xylaria arbuscula.</title>
        <authorList>
            <person name="Buettner E."/>
        </authorList>
    </citation>
    <scope>NUCLEOTIDE SEQUENCE</scope>
    <source>
        <strain evidence="4">VT107</strain>
    </source>
</reference>
<protein>
    <recommendedName>
        <fullName evidence="6">Ankyrin</fullName>
    </recommendedName>
</protein>
<proteinExistence type="predicted"/>
<keyword evidence="5" id="KW-1185">Reference proteome</keyword>
<dbReference type="InterPro" id="IPR036770">
    <property type="entry name" value="Ankyrin_rpt-contain_sf"/>
</dbReference>
<feature type="repeat" description="ANK" evidence="3">
    <location>
        <begin position="404"/>
        <end position="440"/>
    </location>
</feature>
<dbReference type="Pfam" id="PF13637">
    <property type="entry name" value="Ank_4"/>
    <property type="match status" value="1"/>
</dbReference>
<evidence type="ECO:0000313" key="5">
    <source>
        <dbReference type="Proteomes" id="UP001148614"/>
    </source>
</evidence>
<name>A0A9W8TKH0_9PEZI</name>
<dbReference type="InterPro" id="IPR002110">
    <property type="entry name" value="Ankyrin_rpt"/>
</dbReference>
<organism evidence="4 5">
    <name type="scientific">Xylaria arbuscula</name>
    <dbReference type="NCBI Taxonomy" id="114810"/>
    <lineage>
        <taxon>Eukaryota</taxon>
        <taxon>Fungi</taxon>
        <taxon>Dikarya</taxon>
        <taxon>Ascomycota</taxon>
        <taxon>Pezizomycotina</taxon>
        <taxon>Sordariomycetes</taxon>
        <taxon>Xylariomycetidae</taxon>
        <taxon>Xylariales</taxon>
        <taxon>Xylariaceae</taxon>
        <taxon>Xylaria</taxon>
    </lineage>
</organism>
<feature type="repeat" description="ANK" evidence="3">
    <location>
        <begin position="250"/>
        <end position="285"/>
    </location>
</feature>
<dbReference type="Proteomes" id="UP001148614">
    <property type="component" value="Unassembled WGS sequence"/>
</dbReference>
<dbReference type="PANTHER" id="PTHR24189:SF50">
    <property type="entry name" value="ANKYRIN REPEAT AND SOCS BOX PROTEIN 2"/>
    <property type="match status" value="1"/>
</dbReference>
<keyword evidence="1" id="KW-0677">Repeat</keyword>
<sequence>MDCCFSDAVWLQGNYAMYQAIISQNEYTRTNITIAGSIIAALEGTEQLQLYLHSRPNTCITDRRLLLETAFSLAAGNGHAAAVRSLSEIGVDPNTRVLLSKAKGWEVDWHPLMRAASAKDLTIVRMLVEMGSGLGLATELLNPLAAAVWTPEQLTQKKRASRLEIMNYLLRRGVPPQKRTEAMIKAVIPPHTPDGEVIDTLLTAGQVINEIIEDGKSILHFAIDKNCSLGTVEILVSRGAQIHSRPCIQDGRTMVHSAAASCSKDRRKIIEFLLGSGADCGTEHGGSTVLESVLSVDEWRQDEPDNLQVVSMLLSRGARINGPEVRLPNTSSRRTPLVVGLLRNNAPDALIIQTIEAGADISLPDTEHDDGDTPLVTAIGRGRLDIARQLIYRGADVNAISPRSNQGALHAACDPSHADVSLGFIQYLLDNDADINATNRQGLTALECAIIRGSMGAFCLLLDAGAAISGPTDIYKIISDNALATAAY</sequence>
<evidence type="ECO:0008006" key="6">
    <source>
        <dbReference type="Google" id="ProtNLM"/>
    </source>
</evidence>
<dbReference type="EMBL" id="JANPWZ010001586">
    <property type="protein sequence ID" value="KAJ3564684.1"/>
    <property type="molecule type" value="Genomic_DNA"/>
</dbReference>